<gene>
    <name evidence="1" type="ORF">ALC60_09002</name>
</gene>
<name>A0A151WVP7_9HYME</name>
<evidence type="ECO:0000313" key="2">
    <source>
        <dbReference type="Proteomes" id="UP000075809"/>
    </source>
</evidence>
<dbReference type="Proteomes" id="UP000075809">
    <property type="component" value="Unassembled WGS sequence"/>
</dbReference>
<dbReference type="EMBL" id="KQ982702">
    <property type="protein sequence ID" value="KYQ51886.1"/>
    <property type="molecule type" value="Genomic_DNA"/>
</dbReference>
<protein>
    <submittedName>
        <fullName evidence="1">Uncharacterized protein</fullName>
    </submittedName>
</protein>
<evidence type="ECO:0000313" key="1">
    <source>
        <dbReference type="EMBL" id="KYQ51886.1"/>
    </source>
</evidence>
<reference evidence="1 2" key="1">
    <citation type="submission" date="2015-09" db="EMBL/GenBank/DDBJ databases">
        <title>Trachymyrmex zeteki WGS genome.</title>
        <authorList>
            <person name="Nygaard S."/>
            <person name="Hu H."/>
            <person name="Boomsma J."/>
            <person name="Zhang G."/>
        </authorList>
    </citation>
    <scope>NUCLEOTIDE SEQUENCE [LARGE SCALE GENOMIC DNA]</scope>
    <source>
        <strain evidence="1">Tzet28-1</strain>
        <tissue evidence="1">Whole body</tissue>
    </source>
</reference>
<organism evidence="1 2">
    <name type="scientific">Mycetomoellerius zeteki</name>
    <dbReference type="NCBI Taxonomy" id="64791"/>
    <lineage>
        <taxon>Eukaryota</taxon>
        <taxon>Metazoa</taxon>
        <taxon>Ecdysozoa</taxon>
        <taxon>Arthropoda</taxon>
        <taxon>Hexapoda</taxon>
        <taxon>Insecta</taxon>
        <taxon>Pterygota</taxon>
        <taxon>Neoptera</taxon>
        <taxon>Endopterygota</taxon>
        <taxon>Hymenoptera</taxon>
        <taxon>Apocrita</taxon>
        <taxon>Aculeata</taxon>
        <taxon>Formicoidea</taxon>
        <taxon>Formicidae</taxon>
        <taxon>Myrmicinae</taxon>
        <taxon>Mycetomoellerius</taxon>
    </lineage>
</organism>
<dbReference type="AlphaFoldDB" id="A0A151WVP7"/>
<sequence>MSARRAEKRSSTFKLLADNSNVARKAINLHSLIGQQTFERMLTQMELMYNVVDLDRLISIHGEQIAETLITRPAPSRFAFPRSF</sequence>
<proteinExistence type="predicted"/>
<keyword evidence="2" id="KW-1185">Reference proteome</keyword>
<accession>A0A151WVP7</accession>